<dbReference type="Proteomes" id="UP000288805">
    <property type="component" value="Unassembled WGS sequence"/>
</dbReference>
<keyword evidence="1" id="KW-0433">Leucine-rich repeat</keyword>
<evidence type="ECO:0000256" key="2">
    <source>
        <dbReference type="ARBA" id="ARBA00022737"/>
    </source>
</evidence>
<proteinExistence type="predicted"/>
<evidence type="ECO:0000313" key="4">
    <source>
        <dbReference type="EMBL" id="RVW68110.1"/>
    </source>
</evidence>
<dbReference type="Pfam" id="PF20160">
    <property type="entry name" value="C-JID"/>
    <property type="match status" value="1"/>
</dbReference>
<feature type="domain" description="C-JID" evidence="3">
    <location>
        <begin position="218"/>
        <end position="259"/>
    </location>
</feature>
<dbReference type="Gene3D" id="3.80.10.10">
    <property type="entry name" value="Ribonuclease Inhibitor"/>
    <property type="match status" value="1"/>
</dbReference>
<evidence type="ECO:0000313" key="5">
    <source>
        <dbReference type="Proteomes" id="UP000288805"/>
    </source>
</evidence>
<evidence type="ECO:0000259" key="3">
    <source>
        <dbReference type="Pfam" id="PF20160"/>
    </source>
</evidence>
<protein>
    <recommendedName>
        <fullName evidence="3">C-JID domain-containing protein</fullName>
    </recommendedName>
</protein>
<accession>A0A438G7B4</accession>
<name>A0A438G7B4_VITVI</name>
<dbReference type="InterPro" id="IPR032675">
    <property type="entry name" value="LRR_dom_sf"/>
</dbReference>
<organism evidence="4 5">
    <name type="scientific">Vitis vinifera</name>
    <name type="common">Grape</name>
    <dbReference type="NCBI Taxonomy" id="29760"/>
    <lineage>
        <taxon>Eukaryota</taxon>
        <taxon>Viridiplantae</taxon>
        <taxon>Streptophyta</taxon>
        <taxon>Embryophyta</taxon>
        <taxon>Tracheophyta</taxon>
        <taxon>Spermatophyta</taxon>
        <taxon>Magnoliopsida</taxon>
        <taxon>eudicotyledons</taxon>
        <taxon>Gunneridae</taxon>
        <taxon>Pentapetalae</taxon>
        <taxon>rosids</taxon>
        <taxon>Vitales</taxon>
        <taxon>Vitaceae</taxon>
        <taxon>Viteae</taxon>
        <taxon>Vitis</taxon>
    </lineage>
</organism>
<dbReference type="AlphaFoldDB" id="A0A438G7B4"/>
<reference evidence="4 5" key="1">
    <citation type="journal article" date="2018" name="PLoS Genet.">
        <title>Population sequencing reveals clonal diversity and ancestral inbreeding in the grapevine cultivar Chardonnay.</title>
        <authorList>
            <person name="Roach M.J."/>
            <person name="Johnson D.L."/>
            <person name="Bohlmann J."/>
            <person name="van Vuuren H.J."/>
            <person name="Jones S.J."/>
            <person name="Pretorius I.S."/>
            <person name="Schmidt S.A."/>
            <person name="Borneman A.R."/>
        </authorList>
    </citation>
    <scope>NUCLEOTIDE SEQUENCE [LARGE SCALE GENOMIC DNA]</scope>
    <source>
        <strain evidence="5">cv. Chardonnay</strain>
        <tissue evidence="4">Leaf</tissue>
    </source>
</reference>
<evidence type="ECO:0000256" key="1">
    <source>
        <dbReference type="ARBA" id="ARBA00022614"/>
    </source>
</evidence>
<dbReference type="EMBL" id="QGNW01000549">
    <property type="protein sequence ID" value="RVW68110.1"/>
    <property type="molecule type" value="Genomic_DNA"/>
</dbReference>
<dbReference type="InterPro" id="IPR045344">
    <property type="entry name" value="C-JID"/>
</dbReference>
<comment type="caution">
    <text evidence="4">The sequence shown here is derived from an EMBL/GenBank/DDBJ whole genome shotgun (WGS) entry which is preliminary data.</text>
</comment>
<gene>
    <name evidence="4" type="ORF">CK203_064708</name>
</gene>
<sequence>MLPQNWYQDNMFLGFSIGCAYVLLDNESDREGDDLRDLEHFPFPFDCECYEDDEDGVSDQMWVMYYPKVAIPENFHSNQWTALQASIEGYNRYGKPLKVKYCVIDLIYDLAHQNRDLAGTFRDHGYSCSDCQLDTECELKLCLAGNEFYELPTIECPLALDSLCLRNCEKLESLPSDISLQVARELGSLRSLEELYATHSYSIGSVAFFISIAIPRSSGIPEWIRYQKEGSKLQTKLPRNWYKNDDFLGFALFSIHVPLDYESDDLFDNQDTWSSELILNEDEIDNQETPSSEPDIMNLRMALK</sequence>
<keyword evidence="2" id="KW-0677">Repeat</keyword>